<evidence type="ECO:0000313" key="4">
    <source>
        <dbReference type="Proteomes" id="UP000029738"/>
    </source>
</evidence>
<organism evidence="3 4">
    <name type="scientific">Tolypothrix bouteillei VB521301</name>
    <dbReference type="NCBI Taxonomy" id="1479485"/>
    <lineage>
        <taxon>Bacteria</taxon>
        <taxon>Bacillati</taxon>
        <taxon>Cyanobacteriota</taxon>
        <taxon>Cyanophyceae</taxon>
        <taxon>Nostocales</taxon>
        <taxon>Tolypothrichaceae</taxon>
        <taxon>Tolypothrix</taxon>
    </lineage>
</organism>
<dbReference type="Proteomes" id="UP000029738">
    <property type="component" value="Unassembled WGS sequence"/>
</dbReference>
<dbReference type="SUPFAM" id="SSF47090">
    <property type="entry name" value="PGBD-like"/>
    <property type="match status" value="2"/>
</dbReference>
<feature type="domain" description="Peptidoglycan binding-like" evidence="2">
    <location>
        <begin position="296"/>
        <end position="353"/>
    </location>
</feature>
<dbReference type="InterPro" id="IPR002477">
    <property type="entry name" value="Peptidoglycan-bd-like"/>
</dbReference>
<dbReference type="AlphaFoldDB" id="A0A8S9T7S2"/>
<reference evidence="3" key="1">
    <citation type="journal article" date="2015" name="Genome Announc.">
        <title>Draft Genome Sequence of Tolypothrix boutellei Strain VB521301.</title>
        <authorList>
            <person name="Chandrababunaidu M.M."/>
            <person name="Singh D."/>
            <person name="Sen D."/>
            <person name="Bhan S."/>
            <person name="Das S."/>
            <person name="Gupta A."/>
            <person name="Adhikary S.P."/>
            <person name="Tripathy S."/>
        </authorList>
    </citation>
    <scope>NUCLEOTIDE SEQUENCE</scope>
    <source>
        <strain evidence="3">VB521301</strain>
    </source>
</reference>
<dbReference type="Gene3D" id="1.10.101.10">
    <property type="entry name" value="PGBD-like superfamily/PGBD"/>
    <property type="match status" value="2"/>
</dbReference>
<evidence type="ECO:0000259" key="2">
    <source>
        <dbReference type="Pfam" id="PF01471"/>
    </source>
</evidence>
<name>A0A8S9T7S2_9CYAN</name>
<reference evidence="3" key="2">
    <citation type="submission" date="2019-11" db="EMBL/GenBank/DDBJ databases">
        <title>Improved Assembly of Tolypothrix boutellei genome.</title>
        <authorList>
            <person name="Sarangi A.N."/>
            <person name="Mukherjee M."/>
            <person name="Ghosh S."/>
            <person name="Singh D."/>
            <person name="Das A."/>
            <person name="Kant S."/>
            <person name="Prusty A."/>
            <person name="Tripathy S."/>
        </authorList>
    </citation>
    <scope>NUCLEOTIDE SEQUENCE</scope>
    <source>
        <strain evidence="3">VB521301</strain>
    </source>
</reference>
<keyword evidence="4" id="KW-1185">Reference proteome</keyword>
<dbReference type="EMBL" id="JHEG04000001">
    <property type="protein sequence ID" value="KAF3887473.1"/>
    <property type="molecule type" value="Genomic_DNA"/>
</dbReference>
<protein>
    <recommendedName>
        <fullName evidence="2">Peptidoglycan binding-like domain-containing protein</fullName>
    </recommendedName>
</protein>
<dbReference type="RefSeq" id="WP_050045978.1">
    <property type="nucleotide sequence ID" value="NZ_JHEG04000001.1"/>
</dbReference>
<dbReference type="InterPro" id="IPR036365">
    <property type="entry name" value="PGBD-like_sf"/>
</dbReference>
<accession>A0A8S9T7S2</accession>
<feature type="compositionally biased region" description="Low complexity" evidence="1">
    <location>
        <begin position="255"/>
        <end position="280"/>
    </location>
</feature>
<dbReference type="OrthoDB" id="529556at2"/>
<evidence type="ECO:0000256" key="1">
    <source>
        <dbReference type="SAM" id="MobiDB-lite"/>
    </source>
</evidence>
<feature type="domain" description="Peptidoglycan binding-like" evidence="2">
    <location>
        <begin position="83"/>
        <end position="139"/>
    </location>
</feature>
<evidence type="ECO:0000313" key="3">
    <source>
        <dbReference type="EMBL" id="KAF3887473.1"/>
    </source>
</evidence>
<comment type="caution">
    <text evidence="3">The sequence shown here is derived from an EMBL/GenBank/DDBJ whole genome shotgun (WGS) entry which is preliminary data.</text>
</comment>
<dbReference type="Pfam" id="PF01471">
    <property type="entry name" value="PG_binding_1"/>
    <property type="match status" value="2"/>
</dbReference>
<proteinExistence type="predicted"/>
<dbReference type="InterPro" id="IPR036366">
    <property type="entry name" value="PGBDSf"/>
</dbReference>
<sequence length="359" mass="38375">MTNSIKVSILTDLGFPSLPVNDCRIQQKQRSKSTWGIELLLCLSAPLLFGFSPTVSFAAPTQTIAQASPRVGVNRPNLKVGSQGDPVSELQAALKLLGFYAGTVDGVYSESTAIAVSRFQEAAGLSPNGVVDTNTWQRLFPSDAIALTPASSNSDTFPTPSQTLRDNNSAVVVPSSEPRTAPIANRTGNLKPESRPTITPNRASNLKPEPRPAGTGVATSTSDRPSTRQTSSTRSNPSSTSRPANRSQQSTRAGSSARQTTRTQQTTSSESSKKTQQTASLQYTSDGLPILRPGMRGSEVTRLQRRLQRLGYLEESAIDGDFGPATEAAVVSLQKRYGLEADGIVGGGTWEILNRRRKQ</sequence>
<feature type="compositionally biased region" description="Polar residues" evidence="1">
    <location>
        <begin position="149"/>
        <end position="170"/>
    </location>
</feature>
<feature type="compositionally biased region" description="Low complexity" evidence="1">
    <location>
        <begin position="219"/>
        <end position="247"/>
    </location>
</feature>
<gene>
    <name evidence="3" type="ORF">DA73_0400019765</name>
</gene>
<feature type="region of interest" description="Disordered" evidence="1">
    <location>
        <begin position="147"/>
        <end position="294"/>
    </location>
</feature>